<feature type="non-terminal residue" evidence="2">
    <location>
        <position position="1"/>
    </location>
</feature>
<feature type="compositionally biased region" description="Gly residues" evidence="1">
    <location>
        <begin position="1"/>
        <end position="12"/>
    </location>
</feature>
<feature type="region of interest" description="Disordered" evidence="1">
    <location>
        <begin position="139"/>
        <end position="192"/>
    </location>
</feature>
<sequence>ATPDGWGPGRAGGAAPVVVGGWPPPDAVVEPSPGNNGWNAGGWVEEQPTDEEDTQGGWSRKGWLPKSMLKRVGLHKVVHLNREGWAAPPAGNLGNGWANGPPQGPATISRGNDGAGWIAPQQGVNGWAPQQPVRGVQPDAPAAVNGWNAGPAQVDNSGWNQNANGWAPPAANGGWNNAPSSGGGGWNGDKQM</sequence>
<evidence type="ECO:0000256" key="1">
    <source>
        <dbReference type="SAM" id="MobiDB-lite"/>
    </source>
</evidence>
<evidence type="ECO:0000313" key="3">
    <source>
        <dbReference type="Proteomes" id="UP001054945"/>
    </source>
</evidence>
<feature type="compositionally biased region" description="Low complexity" evidence="1">
    <location>
        <begin position="162"/>
        <end position="180"/>
    </location>
</feature>
<comment type="caution">
    <text evidence="2">The sequence shown here is derived from an EMBL/GenBank/DDBJ whole genome shotgun (WGS) entry which is preliminary data.</text>
</comment>
<feature type="compositionally biased region" description="Gly residues" evidence="1">
    <location>
        <begin position="181"/>
        <end position="192"/>
    </location>
</feature>
<evidence type="ECO:0000313" key="2">
    <source>
        <dbReference type="EMBL" id="GIY13089.1"/>
    </source>
</evidence>
<dbReference type="EMBL" id="BPLR01006892">
    <property type="protein sequence ID" value="GIY13089.1"/>
    <property type="molecule type" value="Genomic_DNA"/>
</dbReference>
<dbReference type="AlphaFoldDB" id="A0AAV4QXP0"/>
<name>A0AAV4QXP0_CAEEX</name>
<organism evidence="2 3">
    <name type="scientific">Caerostris extrusa</name>
    <name type="common">Bark spider</name>
    <name type="synonym">Caerostris bankana</name>
    <dbReference type="NCBI Taxonomy" id="172846"/>
    <lineage>
        <taxon>Eukaryota</taxon>
        <taxon>Metazoa</taxon>
        <taxon>Ecdysozoa</taxon>
        <taxon>Arthropoda</taxon>
        <taxon>Chelicerata</taxon>
        <taxon>Arachnida</taxon>
        <taxon>Araneae</taxon>
        <taxon>Araneomorphae</taxon>
        <taxon>Entelegynae</taxon>
        <taxon>Araneoidea</taxon>
        <taxon>Araneidae</taxon>
        <taxon>Caerostris</taxon>
    </lineage>
</organism>
<dbReference type="Proteomes" id="UP001054945">
    <property type="component" value="Unassembled WGS sequence"/>
</dbReference>
<gene>
    <name evidence="2" type="ORF">CEXT_713471</name>
</gene>
<feature type="region of interest" description="Disordered" evidence="1">
    <location>
        <begin position="1"/>
        <end position="61"/>
    </location>
</feature>
<keyword evidence="3" id="KW-1185">Reference proteome</keyword>
<reference evidence="2 3" key="1">
    <citation type="submission" date="2021-06" db="EMBL/GenBank/DDBJ databases">
        <title>Caerostris extrusa draft genome.</title>
        <authorList>
            <person name="Kono N."/>
            <person name="Arakawa K."/>
        </authorList>
    </citation>
    <scope>NUCLEOTIDE SEQUENCE [LARGE SCALE GENOMIC DNA]</scope>
</reference>
<accession>A0AAV4QXP0</accession>
<proteinExistence type="predicted"/>
<protein>
    <submittedName>
        <fullName evidence="2">Uncharacterized protein</fullName>
    </submittedName>
</protein>